<dbReference type="AlphaFoldDB" id="A0A5P2X9U3"/>
<dbReference type="EMBL" id="CP023690">
    <property type="protein sequence ID" value="QEV61208.1"/>
    <property type="molecule type" value="Genomic_DNA"/>
</dbReference>
<feature type="region of interest" description="Disordered" evidence="1">
    <location>
        <begin position="30"/>
        <end position="128"/>
    </location>
</feature>
<feature type="region of interest" description="Disordered" evidence="1">
    <location>
        <begin position="157"/>
        <end position="200"/>
    </location>
</feature>
<feature type="compositionally biased region" description="Basic and acidic residues" evidence="1">
    <location>
        <begin position="190"/>
        <end position="200"/>
    </location>
</feature>
<proteinExistence type="predicted"/>
<evidence type="ECO:0000313" key="3">
    <source>
        <dbReference type="Proteomes" id="UP000326505"/>
    </source>
</evidence>
<organism evidence="2 3">
    <name type="scientific">Streptomyces spectabilis</name>
    <dbReference type="NCBI Taxonomy" id="68270"/>
    <lineage>
        <taxon>Bacteria</taxon>
        <taxon>Bacillati</taxon>
        <taxon>Actinomycetota</taxon>
        <taxon>Actinomycetes</taxon>
        <taxon>Kitasatosporales</taxon>
        <taxon>Streptomycetaceae</taxon>
        <taxon>Streptomyces</taxon>
    </lineage>
</organism>
<name>A0A5P2X9U3_STRST</name>
<accession>A0A5P2X9U3</accession>
<dbReference type="KEGG" id="sspb:CP982_22940"/>
<protein>
    <submittedName>
        <fullName evidence="2">Uncharacterized protein</fullName>
    </submittedName>
</protein>
<evidence type="ECO:0000256" key="1">
    <source>
        <dbReference type="SAM" id="MobiDB-lite"/>
    </source>
</evidence>
<dbReference type="Proteomes" id="UP000326505">
    <property type="component" value="Chromosome"/>
</dbReference>
<feature type="compositionally biased region" description="Pro residues" evidence="1">
    <location>
        <begin position="63"/>
        <end position="104"/>
    </location>
</feature>
<sequence>MRKWWSAAGTVAWVAVGTAAGGLGAWQLASADGGGAAHSRPLDEGAVRRALAGEGTADATPSSPTPPSPTPPSPTPSSPTPSGPTPSSPRPSGPTPSDPRPSGPGPSRSMAPERSTVRFTGGTATVECRPGGTVYLVSWSPADGYHFDEDVVRGPGRAARLEAEPSDDADDGDGAEDADDLTYDITCPDGRPRAHRAPDD</sequence>
<gene>
    <name evidence="2" type="ORF">CP982_22940</name>
</gene>
<dbReference type="OrthoDB" id="3782348at2"/>
<reference evidence="2 3" key="1">
    <citation type="submission" date="2017-09" db="EMBL/GenBank/DDBJ databases">
        <authorList>
            <person name="Lee N."/>
            <person name="Cho B.-K."/>
        </authorList>
    </citation>
    <scope>NUCLEOTIDE SEQUENCE [LARGE SCALE GENOMIC DNA]</scope>
    <source>
        <strain evidence="2 3">ATCC 27465</strain>
    </source>
</reference>
<evidence type="ECO:0000313" key="2">
    <source>
        <dbReference type="EMBL" id="QEV61208.1"/>
    </source>
</evidence>
<feature type="compositionally biased region" description="Acidic residues" evidence="1">
    <location>
        <begin position="164"/>
        <end position="182"/>
    </location>
</feature>